<evidence type="ECO:0000313" key="5">
    <source>
        <dbReference type="Proteomes" id="UP001596512"/>
    </source>
</evidence>
<dbReference type="PANTHER" id="PTHR44196">
    <property type="entry name" value="DEHYDROGENASE/REDUCTASE SDR FAMILY MEMBER 7B"/>
    <property type="match status" value="1"/>
</dbReference>
<dbReference type="SUPFAM" id="SSF51735">
    <property type="entry name" value="NAD(P)-binding Rossmann-fold domains"/>
    <property type="match status" value="1"/>
</dbReference>
<dbReference type="EMBL" id="JBHTEY010000004">
    <property type="protein sequence ID" value="MFC7617268.1"/>
    <property type="molecule type" value="Genomic_DNA"/>
</dbReference>
<evidence type="ECO:0000256" key="3">
    <source>
        <dbReference type="SAM" id="SignalP"/>
    </source>
</evidence>
<dbReference type="PRINTS" id="PR00081">
    <property type="entry name" value="GDHRDH"/>
</dbReference>
<dbReference type="Proteomes" id="UP001596512">
    <property type="component" value="Unassembled WGS sequence"/>
</dbReference>
<evidence type="ECO:0000256" key="2">
    <source>
        <dbReference type="ARBA" id="ARBA00023002"/>
    </source>
</evidence>
<dbReference type="InterPro" id="IPR002347">
    <property type="entry name" value="SDR_fam"/>
</dbReference>
<keyword evidence="2" id="KW-0560">Oxidoreductase</keyword>
<dbReference type="Pfam" id="PF00106">
    <property type="entry name" value="adh_short"/>
    <property type="match status" value="1"/>
</dbReference>
<evidence type="ECO:0000256" key="1">
    <source>
        <dbReference type="ARBA" id="ARBA00006484"/>
    </source>
</evidence>
<keyword evidence="5" id="KW-1185">Reference proteome</keyword>
<keyword evidence="3" id="KW-0732">Signal</keyword>
<accession>A0ABW2TXS9</accession>
<protein>
    <submittedName>
        <fullName evidence="4">SDR family NAD(P)-dependent oxidoreductase</fullName>
    </submittedName>
</protein>
<dbReference type="InterPro" id="IPR036291">
    <property type="entry name" value="NAD(P)-bd_dom_sf"/>
</dbReference>
<reference evidence="5" key="1">
    <citation type="journal article" date="2019" name="Int. J. Syst. Evol. Microbiol.">
        <title>The Global Catalogue of Microorganisms (GCM) 10K type strain sequencing project: providing services to taxonomists for standard genome sequencing and annotation.</title>
        <authorList>
            <consortium name="The Broad Institute Genomics Platform"/>
            <consortium name="The Broad Institute Genome Sequencing Center for Infectious Disease"/>
            <person name="Wu L."/>
            <person name="Ma J."/>
        </authorList>
    </citation>
    <scope>NUCLEOTIDE SEQUENCE [LARGE SCALE GENOMIC DNA]</scope>
    <source>
        <strain evidence="5">JCM 17695</strain>
    </source>
</reference>
<evidence type="ECO:0000313" key="4">
    <source>
        <dbReference type="EMBL" id="MFC7617268.1"/>
    </source>
</evidence>
<name>A0ABW2TXS9_9PSEU</name>
<comment type="caution">
    <text evidence="4">The sequence shown here is derived from an EMBL/GenBank/DDBJ whole genome shotgun (WGS) entry which is preliminary data.</text>
</comment>
<dbReference type="CDD" id="cd05233">
    <property type="entry name" value="SDR_c"/>
    <property type="match status" value="1"/>
</dbReference>
<dbReference type="Gene3D" id="3.40.50.720">
    <property type="entry name" value="NAD(P)-binding Rossmann-like Domain"/>
    <property type="match status" value="1"/>
</dbReference>
<comment type="similarity">
    <text evidence="1">Belongs to the short-chain dehydrogenases/reductases (SDR) family.</text>
</comment>
<dbReference type="PANTHER" id="PTHR44196:SF1">
    <property type="entry name" value="DEHYDROGENASE_REDUCTASE SDR FAMILY MEMBER 7B"/>
    <property type="match status" value="1"/>
</dbReference>
<feature type="chain" id="PRO_5045063878" evidence="3">
    <location>
        <begin position="24"/>
        <end position="201"/>
    </location>
</feature>
<organism evidence="4 5">
    <name type="scientific">Actinokineospora soli</name>
    <dbReference type="NCBI Taxonomy" id="1048753"/>
    <lineage>
        <taxon>Bacteria</taxon>
        <taxon>Bacillati</taxon>
        <taxon>Actinomycetota</taxon>
        <taxon>Actinomycetes</taxon>
        <taxon>Pseudonocardiales</taxon>
        <taxon>Pseudonocardiaceae</taxon>
        <taxon>Actinokineospora</taxon>
    </lineage>
</organism>
<proteinExistence type="inferred from homology"/>
<feature type="signal peptide" evidence="3">
    <location>
        <begin position="1"/>
        <end position="23"/>
    </location>
</feature>
<gene>
    <name evidence="4" type="ORF">ACFQV2_31445</name>
</gene>
<sequence length="201" mass="19990">MRTRPLAGTVVAVTGGAAGSAIAEAVAGAGAAVVMGAVDGDAVRVAASVIAGRTGAAVVGARLDVAQAEWFSAFLEHAESECGPVDVLVNSAGVEWAGAFDDEPDEVAQRQFAVNVLGVVNGMKLAIPGMRRRGGGHVVNVAGAGVAATEVATRCAVRGYSAAVRAQVRGSGVRVSVVVPSERRPVAAAVLGVILRGRRAG</sequence>